<dbReference type="RefSeq" id="WP_136693070.1">
    <property type="nucleotide sequence ID" value="NZ_SSHH01000002.1"/>
</dbReference>
<keyword evidence="3" id="KW-1185">Reference proteome</keyword>
<organism evidence="2 3">
    <name type="scientific">Alteraurantiacibacter aquimixticola</name>
    <dbReference type="NCBI Taxonomy" id="2489173"/>
    <lineage>
        <taxon>Bacteria</taxon>
        <taxon>Pseudomonadati</taxon>
        <taxon>Pseudomonadota</taxon>
        <taxon>Alphaproteobacteria</taxon>
        <taxon>Sphingomonadales</taxon>
        <taxon>Erythrobacteraceae</taxon>
        <taxon>Alteraurantiacibacter</taxon>
    </lineage>
</organism>
<comment type="caution">
    <text evidence="2">The sequence shown here is derived from an EMBL/GenBank/DDBJ whole genome shotgun (WGS) entry which is preliminary data.</text>
</comment>
<keyword evidence="1" id="KW-0472">Membrane</keyword>
<keyword evidence="1" id="KW-0812">Transmembrane</keyword>
<evidence type="ECO:0000313" key="3">
    <source>
        <dbReference type="Proteomes" id="UP000309389"/>
    </source>
</evidence>
<dbReference type="EMBL" id="SSHH01000002">
    <property type="protein sequence ID" value="TIX50050.1"/>
    <property type="molecule type" value="Genomic_DNA"/>
</dbReference>
<gene>
    <name evidence="2" type="ORF">E5222_07045</name>
</gene>
<accession>A0A4T3F1X9</accession>
<dbReference type="Proteomes" id="UP000309389">
    <property type="component" value="Unassembled WGS sequence"/>
</dbReference>
<dbReference type="AlphaFoldDB" id="A0A4T3F1X9"/>
<keyword evidence="1" id="KW-1133">Transmembrane helix</keyword>
<name>A0A4T3F1X9_9SPHN</name>
<evidence type="ECO:0000313" key="2">
    <source>
        <dbReference type="EMBL" id="TIX50050.1"/>
    </source>
</evidence>
<feature type="transmembrane region" description="Helical" evidence="1">
    <location>
        <begin position="35"/>
        <end position="55"/>
    </location>
</feature>
<protein>
    <submittedName>
        <fullName evidence="2">Uncharacterized protein</fullName>
    </submittedName>
</protein>
<proteinExistence type="predicted"/>
<feature type="transmembrane region" description="Helical" evidence="1">
    <location>
        <begin position="6"/>
        <end position="23"/>
    </location>
</feature>
<sequence>MTSFGWIHLIWLAVTLGVMLTAYRSYRVGGKKTLIFLLAWVAIFLAAAGIASLFYQGGELRQITVPEDPDAPYV</sequence>
<dbReference type="OrthoDB" id="7392065at2"/>
<reference evidence="2 3" key="1">
    <citation type="submission" date="2019-04" db="EMBL/GenBank/DDBJ databases">
        <title>Altererythrobacter aquimixticola sp. nov., isolated from sediment of junction between the ocean and a freshwater spring.</title>
        <authorList>
            <person name="Yoon J.-H."/>
        </authorList>
    </citation>
    <scope>NUCLEOTIDE SEQUENCE [LARGE SCALE GENOMIC DNA]</scope>
    <source>
        <strain evidence="2 3">SSKS-13</strain>
    </source>
</reference>
<evidence type="ECO:0000256" key="1">
    <source>
        <dbReference type="SAM" id="Phobius"/>
    </source>
</evidence>